<comment type="pathway">
    <text evidence="4">Quinol/quinone metabolism; menaquinone biosynthesis; menaquinol from 1,4-dihydroxy-2-naphthoate: step 2/2.</text>
</comment>
<accession>A0A1R4G9W7</accession>
<feature type="binding site" evidence="4">
    <location>
        <position position="122"/>
    </location>
    <ligand>
        <name>S-adenosyl-L-methionine</name>
        <dbReference type="ChEBI" id="CHEBI:59789"/>
    </ligand>
</feature>
<dbReference type="AlphaFoldDB" id="A0A1R4G9W7"/>
<evidence type="ECO:0000256" key="1">
    <source>
        <dbReference type="ARBA" id="ARBA00022603"/>
    </source>
</evidence>
<keyword evidence="6" id="KW-1185">Reference proteome</keyword>
<evidence type="ECO:0000256" key="2">
    <source>
        <dbReference type="ARBA" id="ARBA00022679"/>
    </source>
</evidence>
<dbReference type="SUPFAM" id="SSF53335">
    <property type="entry name" value="S-adenosyl-L-methionine-dependent methyltransferases"/>
    <property type="match status" value="1"/>
</dbReference>
<dbReference type="CDD" id="cd02440">
    <property type="entry name" value="AdoMet_MTases"/>
    <property type="match status" value="1"/>
</dbReference>
<keyword evidence="3 4" id="KW-0949">S-adenosyl-L-methionine</keyword>
<gene>
    <name evidence="4" type="primary">menG</name>
    <name evidence="5" type="ORF">CZ674_10205</name>
</gene>
<feature type="binding site" evidence="4">
    <location>
        <position position="65"/>
    </location>
    <ligand>
        <name>S-adenosyl-L-methionine</name>
        <dbReference type="ChEBI" id="CHEBI:59789"/>
    </ligand>
</feature>
<reference evidence="5 6" key="1">
    <citation type="submission" date="2017-02" db="EMBL/GenBank/DDBJ databases">
        <authorList>
            <person name="Peterson S.W."/>
        </authorList>
    </citation>
    <scope>NUCLEOTIDE SEQUENCE [LARGE SCALE GENOMIC DNA]</scope>
    <source>
        <strain evidence="5 6">LMG 22410</strain>
    </source>
</reference>
<dbReference type="UniPathway" id="UPA00079">
    <property type="reaction ID" value="UER00169"/>
</dbReference>
<dbReference type="Proteomes" id="UP000195787">
    <property type="component" value="Unassembled WGS sequence"/>
</dbReference>
<feature type="binding site" evidence="4">
    <location>
        <position position="83"/>
    </location>
    <ligand>
        <name>S-adenosyl-L-methionine</name>
        <dbReference type="ChEBI" id="CHEBI:59789"/>
    </ligand>
</feature>
<name>A0A1R4G9W7_9MICO</name>
<comment type="caution">
    <text evidence="4">Lacks conserved residue(s) required for the propagation of feature annotation.</text>
</comment>
<dbReference type="EC" id="2.1.1.163" evidence="4"/>
<evidence type="ECO:0000313" key="6">
    <source>
        <dbReference type="Proteomes" id="UP000195787"/>
    </source>
</evidence>
<evidence type="ECO:0000313" key="5">
    <source>
        <dbReference type="EMBL" id="SJM64946.1"/>
    </source>
</evidence>
<dbReference type="InterPro" id="IPR029063">
    <property type="entry name" value="SAM-dependent_MTases_sf"/>
</dbReference>
<protein>
    <recommendedName>
        <fullName evidence="4">Demethylmenaquinone methyltransferase</fullName>
        <ecNumber evidence="4">2.1.1.163</ecNumber>
    </recommendedName>
</protein>
<dbReference type="Pfam" id="PF01209">
    <property type="entry name" value="Ubie_methyltran"/>
    <property type="match status" value="1"/>
</dbReference>
<dbReference type="GeneID" id="303173584"/>
<keyword evidence="2 4" id="KW-0808">Transferase</keyword>
<evidence type="ECO:0000256" key="3">
    <source>
        <dbReference type="ARBA" id="ARBA00022691"/>
    </source>
</evidence>
<organism evidence="5 6">
    <name type="scientific">Agrococcus casei LMG 22410</name>
    <dbReference type="NCBI Taxonomy" id="1255656"/>
    <lineage>
        <taxon>Bacteria</taxon>
        <taxon>Bacillati</taxon>
        <taxon>Actinomycetota</taxon>
        <taxon>Actinomycetes</taxon>
        <taxon>Micrococcales</taxon>
        <taxon>Microbacteriaceae</taxon>
        <taxon>Agrococcus</taxon>
    </lineage>
</organism>
<dbReference type="PROSITE" id="PS01184">
    <property type="entry name" value="UBIE_2"/>
    <property type="match status" value="1"/>
</dbReference>
<comment type="similarity">
    <text evidence="4">Belongs to the class I-like SAM-binding methyltransferase superfamily. MenG/UbiE family.</text>
</comment>
<dbReference type="NCBIfam" id="TIGR01934">
    <property type="entry name" value="MenG_MenH_UbiE"/>
    <property type="match status" value="1"/>
</dbReference>
<dbReference type="GO" id="GO:0043770">
    <property type="term" value="F:demethylmenaquinone methyltransferase activity"/>
    <property type="evidence" value="ECO:0007669"/>
    <property type="project" value="UniProtKB-UniRule"/>
</dbReference>
<dbReference type="EMBL" id="FUHU01000041">
    <property type="protein sequence ID" value="SJM64946.1"/>
    <property type="molecule type" value="Genomic_DNA"/>
</dbReference>
<keyword evidence="4" id="KW-0474">Menaquinone biosynthesis</keyword>
<dbReference type="GO" id="GO:0032259">
    <property type="term" value="P:methylation"/>
    <property type="evidence" value="ECO:0007669"/>
    <property type="project" value="UniProtKB-KW"/>
</dbReference>
<keyword evidence="1 4" id="KW-0489">Methyltransferase</keyword>
<evidence type="ECO:0000256" key="4">
    <source>
        <dbReference type="HAMAP-Rule" id="MF_01813"/>
    </source>
</evidence>
<dbReference type="PANTHER" id="PTHR43591:SF24">
    <property type="entry name" value="2-METHOXY-6-POLYPRENYL-1,4-BENZOQUINOL METHYLASE, MITOCHONDRIAL"/>
    <property type="match status" value="1"/>
</dbReference>
<dbReference type="PROSITE" id="PS51608">
    <property type="entry name" value="SAM_MT_UBIE"/>
    <property type="match status" value="1"/>
</dbReference>
<comment type="catalytic activity">
    <reaction evidence="4">
        <text>a 2-demethylmenaquinol + S-adenosyl-L-methionine = a menaquinol + S-adenosyl-L-homocysteine + H(+)</text>
        <dbReference type="Rhea" id="RHEA:42640"/>
        <dbReference type="Rhea" id="RHEA-COMP:9539"/>
        <dbReference type="Rhea" id="RHEA-COMP:9563"/>
        <dbReference type="ChEBI" id="CHEBI:15378"/>
        <dbReference type="ChEBI" id="CHEBI:18151"/>
        <dbReference type="ChEBI" id="CHEBI:55437"/>
        <dbReference type="ChEBI" id="CHEBI:57856"/>
        <dbReference type="ChEBI" id="CHEBI:59789"/>
        <dbReference type="EC" id="2.1.1.163"/>
    </reaction>
</comment>
<comment type="function">
    <text evidence="4">Methyltransferase required for the conversion of demethylmenaquinol (DMKH2) to menaquinol (MKH2).</text>
</comment>
<proteinExistence type="inferred from homology"/>
<sequence>MEGVSAADQEKQPDDVARMFDDTAKRYDTMNTLMTFGQAQLWRLQMTRAVRVKPGERILDVAAGTGSSAAPMAKAGALVTCVDLSEGMIAEGRKRNPDLEFIHASAEELPFDDNSFDAVTISYGLRNVQKPKQALAEFFRVLKPGGRVLIAEFSHPPVGVVKRGYETYMKIAIPGMAKLMSSNPDSYDYLLESIQKWPDQGTLSQWLRSSGFTRVAHRNLSMGIVAMHRGFKPRDKHLRMPFVLKDNAED</sequence>
<dbReference type="InterPro" id="IPR023576">
    <property type="entry name" value="UbiE/COQ5_MeTrFase_CS"/>
</dbReference>
<dbReference type="InterPro" id="IPR004033">
    <property type="entry name" value="UbiE/COQ5_MeTrFase"/>
</dbReference>
<dbReference type="GO" id="GO:0009234">
    <property type="term" value="P:menaquinone biosynthetic process"/>
    <property type="evidence" value="ECO:0007669"/>
    <property type="project" value="UniProtKB-UniRule"/>
</dbReference>
<dbReference type="Gene3D" id="3.40.50.150">
    <property type="entry name" value="Vaccinia Virus protein VP39"/>
    <property type="match status" value="1"/>
</dbReference>
<dbReference type="RefSeq" id="WP_200810088.1">
    <property type="nucleotide sequence ID" value="NZ_FUHU01000041.1"/>
</dbReference>
<dbReference type="HAMAP" id="MF_01813">
    <property type="entry name" value="MenG_UbiE_methyltr"/>
    <property type="match status" value="1"/>
</dbReference>
<dbReference type="PANTHER" id="PTHR43591">
    <property type="entry name" value="METHYLTRANSFERASE"/>
    <property type="match status" value="1"/>
</dbReference>